<evidence type="ECO:0000256" key="3">
    <source>
        <dbReference type="ARBA" id="ARBA00022687"/>
    </source>
</evidence>
<proteinExistence type="predicted"/>
<dbReference type="GO" id="GO:0019901">
    <property type="term" value="F:protein kinase binding"/>
    <property type="evidence" value="ECO:0007669"/>
    <property type="project" value="TreeGrafter"/>
</dbReference>
<dbReference type="GO" id="GO:0016055">
    <property type="term" value="P:Wnt signaling pathway"/>
    <property type="evidence" value="ECO:0007669"/>
    <property type="project" value="UniProtKB-KW"/>
</dbReference>
<dbReference type="GO" id="GO:0005737">
    <property type="term" value="C:cytoplasm"/>
    <property type="evidence" value="ECO:0007669"/>
    <property type="project" value="UniProtKB-SubCell"/>
</dbReference>
<dbReference type="GO" id="GO:0030877">
    <property type="term" value="C:beta-catenin destruction complex"/>
    <property type="evidence" value="ECO:0007669"/>
    <property type="project" value="TreeGrafter"/>
</dbReference>
<dbReference type="Proteomes" id="UP000887578">
    <property type="component" value="Unplaced"/>
</dbReference>
<keyword evidence="8" id="KW-1185">Reference proteome</keyword>
<comment type="subcellular location">
    <subcellularLocation>
        <location evidence="1">Cytoplasm</location>
    </subcellularLocation>
</comment>
<evidence type="ECO:0000259" key="7">
    <source>
        <dbReference type="PROSITE" id="PS50841"/>
    </source>
</evidence>
<reference evidence="9" key="1">
    <citation type="submission" date="2022-11" db="UniProtKB">
        <authorList>
            <consortium name="WormBaseParasite"/>
        </authorList>
    </citation>
    <scope>IDENTIFICATION</scope>
</reference>
<dbReference type="SUPFAM" id="SSF54236">
    <property type="entry name" value="Ubiquitin-like"/>
    <property type="match status" value="1"/>
</dbReference>
<dbReference type="GO" id="GO:0005886">
    <property type="term" value="C:plasma membrane"/>
    <property type="evidence" value="ECO:0007669"/>
    <property type="project" value="TreeGrafter"/>
</dbReference>
<dbReference type="Gene3D" id="2.40.240.130">
    <property type="match status" value="1"/>
</dbReference>
<dbReference type="PROSITE" id="PS50841">
    <property type="entry name" value="DIX"/>
    <property type="match status" value="1"/>
</dbReference>
<dbReference type="GO" id="GO:0031625">
    <property type="term" value="F:ubiquitin protein ligase binding"/>
    <property type="evidence" value="ECO:0007669"/>
    <property type="project" value="TreeGrafter"/>
</dbReference>
<dbReference type="InterPro" id="IPR038207">
    <property type="entry name" value="DIX_dom_sf"/>
</dbReference>
<dbReference type="GO" id="GO:0090090">
    <property type="term" value="P:negative regulation of canonical Wnt signaling pathway"/>
    <property type="evidence" value="ECO:0007669"/>
    <property type="project" value="InterPro"/>
</dbReference>
<dbReference type="GO" id="GO:0048468">
    <property type="term" value="P:cell development"/>
    <property type="evidence" value="ECO:0007669"/>
    <property type="project" value="TreeGrafter"/>
</dbReference>
<protein>
    <submittedName>
        <fullName evidence="9">DIX domain-containing protein</fullName>
    </submittedName>
</protein>
<dbReference type="InterPro" id="IPR043581">
    <property type="entry name" value="Axin-like"/>
</dbReference>
<dbReference type="Pfam" id="PF00778">
    <property type="entry name" value="DIX"/>
    <property type="match status" value="1"/>
</dbReference>
<accession>A0A914R7W1</accession>
<evidence type="ECO:0000256" key="4">
    <source>
        <dbReference type="PROSITE-ProRule" id="PRU00069"/>
    </source>
</evidence>
<dbReference type="Gene3D" id="1.10.167.10">
    <property type="entry name" value="Regulator of G-protein Signalling 4, domain 2"/>
    <property type="match status" value="1"/>
</dbReference>
<evidence type="ECO:0000256" key="2">
    <source>
        <dbReference type="ARBA" id="ARBA00022490"/>
    </source>
</evidence>
<name>A0A914R7W1_9BILA</name>
<dbReference type="SUPFAM" id="SSF48097">
    <property type="entry name" value="Regulator of G-protein signaling, RGS"/>
    <property type="match status" value="1"/>
</dbReference>
<feature type="region of interest" description="Disordered" evidence="5">
    <location>
        <begin position="202"/>
        <end position="226"/>
    </location>
</feature>
<dbReference type="InterPro" id="IPR016137">
    <property type="entry name" value="RGS"/>
</dbReference>
<dbReference type="InterPro" id="IPR036305">
    <property type="entry name" value="RGS_sf"/>
</dbReference>
<evidence type="ECO:0000256" key="5">
    <source>
        <dbReference type="SAM" id="MobiDB-lite"/>
    </source>
</evidence>
<dbReference type="PROSITE" id="PS50132">
    <property type="entry name" value="RGS"/>
    <property type="match status" value="1"/>
</dbReference>
<dbReference type="GO" id="GO:0008013">
    <property type="term" value="F:beta-catenin binding"/>
    <property type="evidence" value="ECO:0007669"/>
    <property type="project" value="TreeGrafter"/>
</dbReference>
<dbReference type="PANTHER" id="PTHR46102:SF2">
    <property type="entry name" value="AXIN"/>
    <property type="match status" value="1"/>
</dbReference>
<feature type="region of interest" description="Disordered" evidence="5">
    <location>
        <begin position="431"/>
        <end position="482"/>
    </location>
</feature>
<dbReference type="GO" id="GO:0060090">
    <property type="term" value="F:molecular adaptor activity"/>
    <property type="evidence" value="ECO:0007669"/>
    <property type="project" value="TreeGrafter"/>
</dbReference>
<dbReference type="AlphaFoldDB" id="A0A914R7W1"/>
<dbReference type="InterPro" id="IPR044926">
    <property type="entry name" value="RGS_subdomain_2"/>
</dbReference>
<evidence type="ECO:0000313" key="9">
    <source>
        <dbReference type="WBParaSite" id="PDA_v2.g7674.t1"/>
    </source>
</evidence>
<feature type="region of interest" description="Disordered" evidence="5">
    <location>
        <begin position="257"/>
        <end position="300"/>
    </location>
</feature>
<keyword evidence="2" id="KW-0963">Cytoplasm</keyword>
<sequence length="688" mass="77896">MALIKPASELFSPNTVSTVTTAPSGFTLNAILSDREALDVFRAWMLSDPNRSADGLDLYFAIQGFKQAAQKNDPKSLAIASQLHRRFISLNSGSCDFIYHPIRVEISNKVHRCVNSKSFPNPTIFDASLKYLSTFLQQQYALFIDSQEFNEFINRYSNGFGQIPPSDIDYSEHCYVNEETFEEMTLKHPVTIASSSVVGSSVVDDDLQPSTSSKHHQLHYSRNTLDETNSLRKAYAQQNGMTKSEPDVNKKFNLISLDQHSSTDDGFNGKGYRNNRKENREKQKYKEKQNQHSGMPHDRPEQRIEFANILTQKLSAIADEIAILERHFDKQIFAREIPEYRQKILQSQSFHQQQQQQPSYINQPQMASNPSAFKMWGQSSMLQQQQQQLPLQFQISSSQAAKSIAEATICATSGFDADEEDIDYYESKIRGNDRSNSISPAPCPIPTRDRRFSPYGNGGFAPPPPANSNKSASTTTAQHPQYPRYEQHRQQYPYMGSTYMPQYLSFSDSSGFFSGESNHGNPTSFIDPARMKKLYEKARETNAQASSTISAPNAPTISNHHQMNHIGHSQTLMRKTSTVPNQVVNHQQSQTLPRPSRPTGNTNEMTVSLREPGQMAFVSKCEPKPITLREFRHLFGVSSRSTKRFFFKSSCEDGEDPYQWNLIDGDDQIVPMFEGKVVCECRTMSDSD</sequence>
<dbReference type="InterPro" id="IPR029071">
    <property type="entry name" value="Ubiquitin-like_domsf"/>
</dbReference>
<keyword evidence="3 4" id="KW-0879">Wnt signaling pathway</keyword>
<evidence type="ECO:0000259" key="6">
    <source>
        <dbReference type="PROSITE" id="PS50132"/>
    </source>
</evidence>
<feature type="domain" description="DIX" evidence="7">
    <location>
        <begin position="601"/>
        <end position="685"/>
    </location>
</feature>
<organism evidence="8 9">
    <name type="scientific">Panagrolaimus davidi</name>
    <dbReference type="NCBI Taxonomy" id="227884"/>
    <lineage>
        <taxon>Eukaryota</taxon>
        <taxon>Metazoa</taxon>
        <taxon>Ecdysozoa</taxon>
        <taxon>Nematoda</taxon>
        <taxon>Chromadorea</taxon>
        <taxon>Rhabditida</taxon>
        <taxon>Tylenchina</taxon>
        <taxon>Panagrolaimomorpha</taxon>
        <taxon>Panagrolaimoidea</taxon>
        <taxon>Panagrolaimidae</taxon>
        <taxon>Panagrolaimus</taxon>
    </lineage>
</organism>
<dbReference type="InterPro" id="IPR001158">
    <property type="entry name" value="DIX"/>
</dbReference>
<evidence type="ECO:0000256" key="1">
    <source>
        <dbReference type="ARBA" id="ARBA00004496"/>
    </source>
</evidence>
<dbReference type="GO" id="GO:0032436">
    <property type="term" value="P:positive regulation of proteasomal ubiquitin-dependent protein catabolic process"/>
    <property type="evidence" value="ECO:0007669"/>
    <property type="project" value="TreeGrafter"/>
</dbReference>
<feature type="domain" description="RGS" evidence="6">
    <location>
        <begin position="27"/>
        <end position="153"/>
    </location>
</feature>
<dbReference type="GO" id="GO:0005634">
    <property type="term" value="C:nucleus"/>
    <property type="evidence" value="ECO:0007669"/>
    <property type="project" value="TreeGrafter"/>
</dbReference>
<evidence type="ECO:0000313" key="8">
    <source>
        <dbReference type="Proteomes" id="UP000887578"/>
    </source>
</evidence>
<dbReference type="PANTHER" id="PTHR46102">
    <property type="entry name" value="AXIN"/>
    <property type="match status" value="1"/>
</dbReference>
<dbReference type="WBParaSite" id="PDA_v2.g7674.t1">
    <property type="protein sequence ID" value="PDA_v2.g7674.t1"/>
    <property type="gene ID" value="PDA_v2.g7674"/>
</dbReference>
<feature type="compositionally biased region" description="Basic and acidic residues" evidence="5">
    <location>
        <begin position="275"/>
        <end position="300"/>
    </location>
</feature>